<dbReference type="Gene3D" id="3.40.50.2000">
    <property type="entry name" value="Glycogen Phosphorylase B"/>
    <property type="match status" value="2"/>
</dbReference>
<evidence type="ECO:0000313" key="3">
    <source>
        <dbReference type="Proteomes" id="UP000194151"/>
    </source>
</evidence>
<accession>A0A1W6YSJ7</accession>
<dbReference type="AlphaFoldDB" id="A0A1W6YSJ7"/>
<dbReference type="CDD" id="cd03814">
    <property type="entry name" value="GT4-like"/>
    <property type="match status" value="1"/>
</dbReference>
<evidence type="ECO:0000313" key="2">
    <source>
        <dbReference type="EMBL" id="ARP84037.1"/>
    </source>
</evidence>
<evidence type="ECO:0000259" key="1">
    <source>
        <dbReference type="Pfam" id="PF13439"/>
    </source>
</evidence>
<protein>
    <submittedName>
        <fullName evidence="2">Alpha-mannosyltransferase</fullName>
    </submittedName>
</protein>
<keyword evidence="3" id="KW-1185">Reference proteome</keyword>
<keyword evidence="2" id="KW-0808">Transferase</keyword>
<dbReference type="GO" id="GO:0016757">
    <property type="term" value="F:glycosyltransferase activity"/>
    <property type="evidence" value="ECO:0007669"/>
    <property type="project" value="UniProtKB-KW"/>
</dbReference>
<dbReference type="OrthoDB" id="9802525at2"/>
<dbReference type="Pfam" id="PF13439">
    <property type="entry name" value="Glyco_transf_4"/>
    <property type="match status" value="1"/>
</dbReference>
<feature type="domain" description="Glycosyltransferase subfamily 4-like N-terminal" evidence="1">
    <location>
        <begin position="14"/>
        <end position="166"/>
    </location>
</feature>
<dbReference type="PANTHER" id="PTHR45947">
    <property type="entry name" value="SULFOQUINOVOSYL TRANSFERASE SQD2"/>
    <property type="match status" value="1"/>
</dbReference>
<dbReference type="SUPFAM" id="SSF53756">
    <property type="entry name" value="UDP-Glycosyltransferase/glycogen phosphorylase"/>
    <property type="match status" value="1"/>
</dbReference>
<proteinExistence type="predicted"/>
<dbReference type="Proteomes" id="UP000194151">
    <property type="component" value="Chromosome"/>
</dbReference>
<dbReference type="STRING" id="1416806.CAL12_26625"/>
<dbReference type="KEGG" id="bgv:CAL12_26625"/>
<sequence>MLIALVTDAWHPQVNGVVRTWTTMLKILRDWGHEVIVISPEGSRTVPAPSEPELRLCIQPRRQLKRLLGDVVPDALHIATEGPLGLAARRMALRRGWRFTTSFHTMFPDYLEARMGIPAWLPWRFMQWFHKPSQRVLVPTPTVRDTVARHGLKNLRVWSRGVDAQRFQPVARDAAAAAAGLAALGASTANATATSQARADADGIYAGLPRPVFLSVGRVAREKNLDAFLSLDLPGSKVVVGGGPDEERLRRKYPGVRFTGMQADDVLPNYYAAADVFVFPSLTDTFGLVMLEAMACGTPVAAFHTDAPLAVIEDGVTGCLGDDLRDACLRAHGLDRAVVRQHALTRTWDAIATDLLNALVPLTPATRYNIAHA</sequence>
<keyword evidence="2" id="KW-0328">Glycosyltransferase</keyword>
<organism evidence="2 3">
    <name type="scientific">Bordetella genomosp. 8</name>
    <dbReference type="NCBI Taxonomy" id="1416806"/>
    <lineage>
        <taxon>Bacteria</taxon>
        <taxon>Pseudomonadati</taxon>
        <taxon>Pseudomonadota</taxon>
        <taxon>Betaproteobacteria</taxon>
        <taxon>Burkholderiales</taxon>
        <taxon>Alcaligenaceae</taxon>
        <taxon>Bordetella</taxon>
    </lineage>
</organism>
<dbReference type="InterPro" id="IPR028098">
    <property type="entry name" value="Glyco_trans_4-like_N"/>
</dbReference>
<name>A0A1W6YSJ7_9BORD</name>
<reference evidence="2 3" key="1">
    <citation type="submission" date="2017-05" db="EMBL/GenBank/DDBJ databases">
        <title>Complete and WGS of Bordetella genogroups.</title>
        <authorList>
            <person name="Spilker T."/>
            <person name="LiPuma J."/>
        </authorList>
    </citation>
    <scope>NUCLEOTIDE SEQUENCE [LARGE SCALE GENOMIC DNA]</scope>
    <source>
        <strain evidence="2 3">AU19157</strain>
    </source>
</reference>
<dbReference type="Pfam" id="PF13692">
    <property type="entry name" value="Glyco_trans_1_4"/>
    <property type="match status" value="1"/>
</dbReference>
<gene>
    <name evidence="2" type="ORF">CAL12_26625</name>
</gene>
<dbReference type="RefSeq" id="WP_086067359.1">
    <property type="nucleotide sequence ID" value="NZ_CP021108.1"/>
</dbReference>
<dbReference type="PANTHER" id="PTHR45947:SF3">
    <property type="entry name" value="SULFOQUINOVOSYL TRANSFERASE SQD2"/>
    <property type="match status" value="1"/>
</dbReference>
<dbReference type="EMBL" id="CP021108">
    <property type="protein sequence ID" value="ARP84037.1"/>
    <property type="molecule type" value="Genomic_DNA"/>
</dbReference>
<dbReference type="InterPro" id="IPR050194">
    <property type="entry name" value="Glycosyltransferase_grp1"/>
</dbReference>